<reference evidence="2 3" key="1">
    <citation type="submission" date="2017-07" db="EMBL/GenBank/DDBJ databases">
        <title>Draft whole genome sequences of clinical Proprionibacteriaceae strains.</title>
        <authorList>
            <person name="Bernier A.-M."/>
            <person name="Bernard K."/>
            <person name="Domingo M.-C."/>
        </authorList>
    </citation>
    <scope>NUCLEOTIDE SEQUENCE [LARGE SCALE GENOMIC DNA]</scope>
    <source>
        <strain evidence="2 3">NML 130396</strain>
    </source>
</reference>
<name>A0A255H349_9ACTN</name>
<dbReference type="GO" id="GO:0046872">
    <property type="term" value="F:metal ion binding"/>
    <property type="evidence" value="ECO:0007669"/>
    <property type="project" value="InterPro"/>
</dbReference>
<dbReference type="Pfam" id="PF11716">
    <property type="entry name" value="MDMPI_N"/>
    <property type="match status" value="1"/>
</dbReference>
<evidence type="ECO:0000259" key="1">
    <source>
        <dbReference type="Pfam" id="PF11716"/>
    </source>
</evidence>
<gene>
    <name evidence="2" type="ORF">CGZ93_08955</name>
</gene>
<organism evidence="2 3">
    <name type="scientific">Enemella dayhoffiae</name>
    <dbReference type="NCBI Taxonomy" id="2016507"/>
    <lineage>
        <taxon>Bacteria</taxon>
        <taxon>Bacillati</taxon>
        <taxon>Actinomycetota</taxon>
        <taxon>Actinomycetes</taxon>
        <taxon>Propionibacteriales</taxon>
        <taxon>Propionibacteriaceae</taxon>
        <taxon>Enemella</taxon>
    </lineage>
</organism>
<dbReference type="Proteomes" id="UP000216311">
    <property type="component" value="Unassembled WGS sequence"/>
</dbReference>
<dbReference type="OrthoDB" id="5178565at2"/>
<comment type="caution">
    <text evidence="2">The sequence shown here is derived from an EMBL/GenBank/DDBJ whole genome shotgun (WGS) entry which is preliminary data.</text>
</comment>
<dbReference type="AlphaFoldDB" id="A0A255H349"/>
<dbReference type="NCBIfam" id="TIGR03083">
    <property type="entry name" value="maleylpyruvate isomerase family mycothiol-dependent enzyme"/>
    <property type="match status" value="1"/>
</dbReference>
<evidence type="ECO:0000313" key="3">
    <source>
        <dbReference type="Proteomes" id="UP000216311"/>
    </source>
</evidence>
<dbReference type="InterPro" id="IPR024344">
    <property type="entry name" value="MDMPI_metal-binding"/>
</dbReference>
<dbReference type="RefSeq" id="WP_094363781.1">
    <property type="nucleotide sequence ID" value="NZ_NMVQ01000012.1"/>
</dbReference>
<dbReference type="EMBL" id="NMVQ01000012">
    <property type="protein sequence ID" value="OYO22039.1"/>
    <property type="molecule type" value="Genomic_DNA"/>
</dbReference>
<dbReference type="SUPFAM" id="SSF109854">
    <property type="entry name" value="DinB/YfiT-like putative metalloenzymes"/>
    <property type="match status" value="1"/>
</dbReference>
<dbReference type="InterPro" id="IPR034660">
    <property type="entry name" value="DinB/YfiT-like"/>
</dbReference>
<sequence>MKHPWPLVHAERHALIDDLAELTLEQWETPSLAAGWSVHDVAAHLIDNALATFGGLLAAMVRARFDFDRQNDQGVAAQRGADPAETLQRLRSVADRTSGPPAPLASRLVEEIAHGEDIRRPLGVRRDYPLEAIAEAIRYQAGTPTHFGGAKGLARRICLVATDGDFNLGEGPEVRAPALDLLMLVTGRPVRGLQGPGMAVLRLAGARLSDDGPAN</sequence>
<dbReference type="InterPro" id="IPR017517">
    <property type="entry name" value="Maleyloyr_isom"/>
</dbReference>
<accession>A0A255H349</accession>
<evidence type="ECO:0000313" key="2">
    <source>
        <dbReference type="EMBL" id="OYO22039.1"/>
    </source>
</evidence>
<protein>
    <recommendedName>
        <fullName evidence="1">Mycothiol-dependent maleylpyruvate isomerase metal-binding domain-containing protein</fullName>
    </recommendedName>
</protein>
<feature type="domain" description="Mycothiol-dependent maleylpyruvate isomerase metal-binding" evidence="1">
    <location>
        <begin position="9"/>
        <end position="97"/>
    </location>
</feature>
<dbReference type="Gene3D" id="1.20.120.450">
    <property type="entry name" value="dinb family like domain"/>
    <property type="match status" value="1"/>
</dbReference>
<keyword evidence="3" id="KW-1185">Reference proteome</keyword>
<proteinExistence type="predicted"/>